<proteinExistence type="inferred from homology"/>
<dbReference type="EC" id="2.7.1.40" evidence="5 16"/>
<reference evidence="20" key="2">
    <citation type="submission" date="2013-06" db="EMBL/GenBank/DDBJ databases">
        <title>Draft genome sequence of Clostridium hylemonae (DSM 15053).</title>
        <authorList>
            <person name="Sudarsanam P."/>
            <person name="Ley R."/>
            <person name="Guruge J."/>
            <person name="Turnbaugh P.J."/>
            <person name="Mahowald M."/>
            <person name="Liep D."/>
            <person name="Gordon J."/>
        </authorList>
    </citation>
    <scope>NUCLEOTIDE SEQUENCE</scope>
    <source>
        <strain evidence="20">DSM 15053</strain>
    </source>
</reference>
<comment type="similarity">
    <text evidence="4 17">Belongs to the pyruvate kinase family.</text>
</comment>
<dbReference type="Gene3D" id="2.40.33.10">
    <property type="entry name" value="PK beta-barrel domain-like"/>
    <property type="match status" value="1"/>
</dbReference>
<feature type="domain" description="Pyruvate kinase barrel" evidence="18">
    <location>
        <begin position="3"/>
        <end position="325"/>
    </location>
</feature>
<keyword evidence="14 17" id="KW-0324">Glycolysis</keyword>
<evidence type="ECO:0000259" key="19">
    <source>
        <dbReference type="Pfam" id="PF02887"/>
    </source>
</evidence>
<dbReference type="GO" id="GO:0006950">
    <property type="term" value="P:response to stress"/>
    <property type="evidence" value="ECO:0007669"/>
    <property type="project" value="UniProtKB-ARBA"/>
</dbReference>
<keyword evidence="8" id="KW-0479">Metal-binding</keyword>
<dbReference type="NCBIfam" id="NF004978">
    <property type="entry name" value="PRK06354.1"/>
    <property type="match status" value="1"/>
</dbReference>
<keyword evidence="9" id="KW-0547">Nucleotide-binding</keyword>
<dbReference type="AlphaFoldDB" id="C0C3Y4"/>
<evidence type="ECO:0000256" key="3">
    <source>
        <dbReference type="ARBA" id="ARBA00004997"/>
    </source>
</evidence>
<dbReference type="Gene3D" id="3.20.20.60">
    <property type="entry name" value="Phosphoenolpyruvate-binding domains"/>
    <property type="match status" value="1"/>
</dbReference>
<evidence type="ECO:0000256" key="1">
    <source>
        <dbReference type="ARBA" id="ARBA00001946"/>
    </source>
</evidence>
<dbReference type="InterPro" id="IPR040442">
    <property type="entry name" value="Pyrv_kinase-like_dom_sf"/>
</dbReference>
<dbReference type="InterPro" id="IPR015793">
    <property type="entry name" value="Pyrv_Knase_brl"/>
</dbReference>
<sequence length="480" mass="52657">MTMKKTKIICTMGPNTNDAGLMRRLVQNGMDIARFNFSHGDHEEQKSRMDMLKKIREEEKKPIAILLDTKGPEIRTGVLKGGKKVTLNAGDKFVLTTKEIDGDAAGVSITYGGLVEDVQIGKKILIDDGLIELTVREKTDTDIICTVDNGGELGERKGVNVPNVPIRLPAITQKDKEDIKFGVEQEVDFIAASFVRNAECILEIRAWLKECGSPYIPIIAKIENAEGIKNIEEIIRCADGVMVARGDLGVEIPAEEVPYLQKMLIQKCNDYYKPVITATQMLDSMIRNPRPTRAEVTDVANAVYDGTDAVMLSGETAQGKYPLEALQMMVHIVENTEEHLDYEVILEKAAEHKRKGISSAIGYASVAAADNLGAKCIVTPSVSGATARVVSKFKPKADIIGVTPNESTLRRMQIYWGVRPYKSIEFNTTEDILTGAIELISAKQVVEPGDIIVLTAGIPSPNIKRSKEGVSNMMRIAVID</sequence>
<dbReference type="HOGENOM" id="CLU_015439_0_2_9"/>
<dbReference type="NCBIfam" id="NF004491">
    <property type="entry name" value="PRK05826.1"/>
    <property type="match status" value="1"/>
</dbReference>
<dbReference type="SUPFAM" id="SSF52935">
    <property type="entry name" value="PK C-terminal domain-like"/>
    <property type="match status" value="1"/>
</dbReference>
<comment type="catalytic activity">
    <reaction evidence="17">
        <text>pyruvate + ATP = phosphoenolpyruvate + ADP + H(+)</text>
        <dbReference type="Rhea" id="RHEA:18157"/>
        <dbReference type="ChEBI" id="CHEBI:15361"/>
        <dbReference type="ChEBI" id="CHEBI:15378"/>
        <dbReference type="ChEBI" id="CHEBI:30616"/>
        <dbReference type="ChEBI" id="CHEBI:58702"/>
        <dbReference type="ChEBI" id="CHEBI:456216"/>
        <dbReference type="EC" id="2.7.1.40"/>
    </reaction>
</comment>
<comment type="cofactor">
    <cofactor evidence="1">
        <name>Mg(2+)</name>
        <dbReference type="ChEBI" id="CHEBI:18420"/>
    </cofactor>
</comment>
<evidence type="ECO:0000256" key="12">
    <source>
        <dbReference type="ARBA" id="ARBA00022842"/>
    </source>
</evidence>
<evidence type="ECO:0000259" key="18">
    <source>
        <dbReference type="Pfam" id="PF00224"/>
    </source>
</evidence>
<dbReference type="STRING" id="553973.CLOHYLEM_06796"/>
<dbReference type="InterPro" id="IPR001697">
    <property type="entry name" value="Pyr_Knase"/>
</dbReference>
<reference evidence="20" key="1">
    <citation type="submission" date="2009-02" db="EMBL/GenBank/DDBJ databases">
        <authorList>
            <person name="Fulton L."/>
            <person name="Clifton S."/>
            <person name="Fulton B."/>
            <person name="Xu J."/>
            <person name="Minx P."/>
            <person name="Pepin K.H."/>
            <person name="Johnson M."/>
            <person name="Bhonagiri V."/>
            <person name="Nash W.E."/>
            <person name="Mardis E.R."/>
            <person name="Wilson R.K."/>
        </authorList>
    </citation>
    <scope>NUCLEOTIDE SEQUENCE [LARGE SCALE GENOMIC DNA]</scope>
    <source>
        <strain evidence="20">DSM 15053</strain>
    </source>
</reference>
<dbReference type="PROSITE" id="PS00110">
    <property type="entry name" value="PYRUVATE_KINASE"/>
    <property type="match status" value="1"/>
</dbReference>
<evidence type="ECO:0000256" key="4">
    <source>
        <dbReference type="ARBA" id="ARBA00008663"/>
    </source>
</evidence>
<dbReference type="GO" id="GO:0016301">
    <property type="term" value="F:kinase activity"/>
    <property type="evidence" value="ECO:0007669"/>
    <property type="project" value="UniProtKB-KW"/>
</dbReference>
<dbReference type="InterPro" id="IPR015806">
    <property type="entry name" value="Pyrv_Knase_insert_dom_sf"/>
</dbReference>
<evidence type="ECO:0000256" key="10">
    <source>
        <dbReference type="ARBA" id="ARBA00022777"/>
    </source>
</evidence>
<dbReference type="InterPro" id="IPR018209">
    <property type="entry name" value="Pyrv_Knase_AS"/>
</dbReference>
<dbReference type="eggNOG" id="COG0469">
    <property type="taxonomic scope" value="Bacteria"/>
</dbReference>
<protein>
    <recommendedName>
        <fullName evidence="6 16">Pyruvate kinase</fullName>
        <ecNumber evidence="5 16">2.7.1.40</ecNumber>
    </recommendedName>
</protein>
<evidence type="ECO:0000256" key="6">
    <source>
        <dbReference type="ARBA" id="ARBA00018587"/>
    </source>
</evidence>
<dbReference type="GO" id="GO:0004743">
    <property type="term" value="F:pyruvate kinase activity"/>
    <property type="evidence" value="ECO:0007669"/>
    <property type="project" value="UniProtKB-UniRule"/>
</dbReference>
<organism evidence="20 21">
    <name type="scientific">[Clostridium] hylemonae DSM 15053</name>
    <dbReference type="NCBI Taxonomy" id="553973"/>
    <lineage>
        <taxon>Bacteria</taxon>
        <taxon>Bacillati</taxon>
        <taxon>Bacillota</taxon>
        <taxon>Clostridia</taxon>
        <taxon>Lachnospirales</taxon>
        <taxon>Lachnospiraceae</taxon>
    </lineage>
</organism>
<dbReference type="EMBL" id="ABYI02000031">
    <property type="protein sequence ID" value="EEG73142.1"/>
    <property type="molecule type" value="Genomic_DNA"/>
</dbReference>
<evidence type="ECO:0000256" key="9">
    <source>
        <dbReference type="ARBA" id="ARBA00022741"/>
    </source>
</evidence>
<keyword evidence="13" id="KW-0630">Potassium</keyword>
<comment type="cofactor">
    <cofactor evidence="2">
        <name>K(+)</name>
        <dbReference type="ChEBI" id="CHEBI:29103"/>
    </cofactor>
</comment>
<keyword evidence="15 20" id="KW-0670">Pyruvate</keyword>
<feature type="domain" description="Pyruvate kinase C-terminal" evidence="19">
    <location>
        <begin position="360"/>
        <end position="476"/>
    </location>
</feature>
<dbReference type="Pfam" id="PF02887">
    <property type="entry name" value="PK_C"/>
    <property type="match status" value="1"/>
</dbReference>
<evidence type="ECO:0000256" key="2">
    <source>
        <dbReference type="ARBA" id="ARBA00001958"/>
    </source>
</evidence>
<evidence type="ECO:0000256" key="17">
    <source>
        <dbReference type="RuleBase" id="RU000504"/>
    </source>
</evidence>
<dbReference type="InterPro" id="IPR011037">
    <property type="entry name" value="Pyrv_Knase-like_insert_dom_sf"/>
</dbReference>
<evidence type="ECO:0000256" key="11">
    <source>
        <dbReference type="ARBA" id="ARBA00022840"/>
    </source>
</evidence>
<comment type="pathway">
    <text evidence="3 17">Carbohydrate degradation; glycolysis; pyruvate from D-glyceraldehyde 3-phosphate: step 5/5.</text>
</comment>
<accession>C0C3Y4</accession>
<evidence type="ECO:0000256" key="8">
    <source>
        <dbReference type="ARBA" id="ARBA00022723"/>
    </source>
</evidence>
<dbReference type="GO" id="GO:0005524">
    <property type="term" value="F:ATP binding"/>
    <property type="evidence" value="ECO:0007669"/>
    <property type="project" value="UniProtKB-KW"/>
</dbReference>
<dbReference type="InterPro" id="IPR015795">
    <property type="entry name" value="Pyrv_Knase_C"/>
</dbReference>
<keyword evidence="7 17" id="KW-0808">Transferase</keyword>
<evidence type="ECO:0000256" key="7">
    <source>
        <dbReference type="ARBA" id="ARBA00022679"/>
    </source>
</evidence>
<dbReference type="UniPathway" id="UPA00109">
    <property type="reaction ID" value="UER00188"/>
</dbReference>
<dbReference type="NCBIfam" id="TIGR01064">
    <property type="entry name" value="pyruv_kin"/>
    <property type="match status" value="1"/>
</dbReference>
<dbReference type="InterPro" id="IPR036918">
    <property type="entry name" value="Pyrv_Knase_C_sf"/>
</dbReference>
<dbReference type="FunFam" id="2.40.33.10:FF:000001">
    <property type="entry name" value="Pyruvate kinase"/>
    <property type="match status" value="1"/>
</dbReference>
<dbReference type="PRINTS" id="PR01050">
    <property type="entry name" value="PYRUVTKNASE"/>
</dbReference>
<evidence type="ECO:0000256" key="16">
    <source>
        <dbReference type="NCBIfam" id="TIGR01064"/>
    </source>
</evidence>
<name>C0C3Y4_9FIRM</name>
<keyword evidence="11" id="KW-0067">ATP-binding</keyword>
<dbReference type="Pfam" id="PF00224">
    <property type="entry name" value="PK"/>
    <property type="match status" value="1"/>
</dbReference>
<dbReference type="InterPro" id="IPR015813">
    <property type="entry name" value="Pyrv/PenolPyrv_kinase-like_dom"/>
</dbReference>
<evidence type="ECO:0000256" key="5">
    <source>
        <dbReference type="ARBA" id="ARBA00012142"/>
    </source>
</evidence>
<dbReference type="GO" id="GO:0030955">
    <property type="term" value="F:potassium ion binding"/>
    <property type="evidence" value="ECO:0007669"/>
    <property type="project" value="UniProtKB-UniRule"/>
</dbReference>
<dbReference type="PANTHER" id="PTHR11817">
    <property type="entry name" value="PYRUVATE KINASE"/>
    <property type="match status" value="1"/>
</dbReference>
<dbReference type="SUPFAM" id="SSF51621">
    <property type="entry name" value="Phosphoenolpyruvate/pyruvate domain"/>
    <property type="match status" value="1"/>
</dbReference>
<evidence type="ECO:0000256" key="15">
    <source>
        <dbReference type="ARBA" id="ARBA00023317"/>
    </source>
</evidence>
<gene>
    <name evidence="20" type="primary">pyk</name>
    <name evidence="20" type="ORF">CLOHYLEM_06796</name>
</gene>
<evidence type="ECO:0000256" key="14">
    <source>
        <dbReference type="ARBA" id="ARBA00023152"/>
    </source>
</evidence>
<keyword evidence="12 17" id="KW-0460">Magnesium</keyword>
<evidence type="ECO:0000313" key="21">
    <source>
        <dbReference type="Proteomes" id="UP000004893"/>
    </source>
</evidence>
<dbReference type="Gene3D" id="3.40.1380.20">
    <property type="entry name" value="Pyruvate kinase, C-terminal domain"/>
    <property type="match status" value="1"/>
</dbReference>
<dbReference type="Proteomes" id="UP000004893">
    <property type="component" value="Unassembled WGS sequence"/>
</dbReference>
<dbReference type="FunFam" id="3.20.20.60:FF:000001">
    <property type="entry name" value="Pyruvate kinase"/>
    <property type="match status" value="1"/>
</dbReference>
<keyword evidence="21" id="KW-1185">Reference proteome</keyword>
<dbReference type="SUPFAM" id="SSF50800">
    <property type="entry name" value="PK beta-barrel domain-like"/>
    <property type="match status" value="1"/>
</dbReference>
<evidence type="ECO:0000256" key="13">
    <source>
        <dbReference type="ARBA" id="ARBA00022958"/>
    </source>
</evidence>
<evidence type="ECO:0000313" key="20">
    <source>
        <dbReference type="EMBL" id="EEG73142.1"/>
    </source>
</evidence>
<dbReference type="GO" id="GO:0000287">
    <property type="term" value="F:magnesium ion binding"/>
    <property type="evidence" value="ECO:0007669"/>
    <property type="project" value="UniProtKB-UniRule"/>
</dbReference>
<keyword evidence="10 17" id="KW-0418">Kinase</keyword>
<comment type="caution">
    <text evidence="20">The sequence shown here is derived from an EMBL/GenBank/DDBJ whole genome shotgun (WGS) entry which is preliminary data.</text>
</comment>